<dbReference type="HOGENOM" id="CLU_871153_0_0_6"/>
<sequence length="319" mass="37724">MNPELNLACNIRILESNEKYKYIASYLFFYSLLISIRQNHEKLICDLSDLQDLNFKTDKTNILDKKVRVQNSLLNLLNSHKFFIDILEREYKKTEPKMYRRFKTVAAYHYDNDFNYRMFEALRNYCQHANIIPMDIFSNFEGMSYIFINKQELGKDIKIKKKIKGEIDSPHPIELNSIVVEWTDTASHIHELVLDYFAYKAKPVVDDYLGQLGMNTLSISSDPDVMEALRSVELKIIKKNILFPVLPDPRIAVNSIHERLKTSEHVERYLRMQKIYLSNRSAKNSKRHLSKLGADFEFPRFDTLFFKNINKWLNGEDPF</sequence>
<reference evidence="2" key="2">
    <citation type="submission" date="2012-01" db="EMBL/GenBank/DDBJ databases">
        <title>Complete sequence of chromosome of Rahnella aquatilis CIP 78.65.</title>
        <authorList>
            <person name="Lucas S."/>
            <person name="Han J."/>
            <person name="Lapidus A."/>
            <person name="Cheng J.-F."/>
            <person name="Goodwin L."/>
            <person name="Pitluck S."/>
            <person name="Peters L."/>
            <person name="Ovchinnikova G."/>
            <person name="Held B."/>
            <person name="Detter J.C."/>
            <person name="Han C."/>
            <person name="Tapia R."/>
            <person name="Land M."/>
            <person name="Hauser L."/>
            <person name="Kyrpides N."/>
            <person name="Ivanova N."/>
            <person name="Pagani I."/>
            <person name="Sobecky P."/>
            <person name="Martinez R."/>
            <person name="Woyke T."/>
        </authorList>
    </citation>
    <scope>NUCLEOTIDE SEQUENCE [LARGE SCALE GENOMIC DNA]</scope>
    <source>
        <strain evidence="2">ATCC 33071 / DSM 4594 / JCM 1683 / NBRC 105701 / NCIMB 13365 / CIP 78.65</strain>
    </source>
</reference>
<protein>
    <submittedName>
        <fullName evidence="1">Uncharacterized protein</fullName>
    </submittedName>
</protein>
<proteinExistence type="predicted"/>
<dbReference type="AlphaFoldDB" id="H2IRL6"/>
<dbReference type="Proteomes" id="UP000009010">
    <property type="component" value="Chromosome"/>
</dbReference>
<reference evidence="1 2" key="1">
    <citation type="journal article" date="2012" name="J. Bacteriol.">
        <title>Complete Genome Sequence of Rahnella aquatilis CIP 78.65.</title>
        <authorList>
            <person name="Martinez R.J."/>
            <person name="Bruce D."/>
            <person name="Detter C."/>
            <person name="Goodwin L.A."/>
            <person name="Han J."/>
            <person name="Han C.S."/>
            <person name="Held B."/>
            <person name="Land M.L."/>
            <person name="Mikhailova N."/>
            <person name="Nolan M."/>
            <person name="Pennacchio L."/>
            <person name="Pitluck S."/>
            <person name="Tapia R."/>
            <person name="Woyke T."/>
            <person name="Sobecky P.A."/>
        </authorList>
    </citation>
    <scope>NUCLEOTIDE SEQUENCE [LARGE SCALE GENOMIC DNA]</scope>
    <source>
        <strain evidence="2">ATCC 33071 / DSM 4594 / JCM 1683 / NBRC 105701 / NCIMB 13365 / CIP 78.65</strain>
    </source>
</reference>
<dbReference type="RefSeq" id="WP_015697666.1">
    <property type="nucleotide sequence ID" value="NC_016818.1"/>
</dbReference>
<organism evidence="1 2">
    <name type="scientific">Rahnella aquatilis (strain ATCC 33071 / DSM 4594 / JCM 1683 / NBRC 105701 / NCIMB 13365 / CIP 78.65)</name>
    <dbReference type="NCBI Taxonomy" id="745277"/>
    <lineage>
        <taxon>Bacteria</taxon>
        <taxon>Pseudomonadati</taxon>
        <taxon>Pseudomonadota</taxon>
        <taxon>Gammaproteobacteria</taxon>
        <taxon>Enterobacterales</taxon>
        <taxon>Yersiniaceae</taxon>
        <taxon>Rahnella</taxon>
    </lineage>
</organism>
<gene>
    <name evidence="1" type="ordered locus">Rahaq2_2671</name>
</gene>
<dbReference type="KEGG" id="raq:Rahaq2_2671"/>
<evidence type="ECO:0000313" key="2">
    <source>
        <dbReference type="Proteomes" id="UP000009010"/>
    </source>
</evidence>
<keyword evidence="2" id="KW-1185">Reference proteome</keyword>
<dbReference type="EMBL" id="CP003244">
    <property type="protein sequence ID" value="AEX52517.1"/>
    <property type="molecule type" value="Genomic_DNA"/>
</dbReference>
<name>H2IRL6_RAHAC</name>
<accession>H2IRL6</accession>
<evidence type="ECO:0000313" key="1">
    <source>
        <dbReference type="EMBL" id="AEX52517.1"/>
    </source>
</evidence>
<dbReference type="PATRIC" id="fig|745277.3.peg.2574"/>
<dbReference type="OrthoDB" id="1374948at2"/>